<accession>A0A6M0R845</accession>
<evidence type="ECO:0000313" key="2">
    <source>
        <dbReference type="EMBL" id="NEZ45947.1"/>
    </source>
</evidence>
<dbReference type="Proteomes" id="UP000473885">
    <property type="component" value="Unassembled WGS sequence"/>
</dbReference>
<dbReference type="SUPFAM" id="SSF89550">
    <property type="entry name" value="PHP domain-like"/>
    <property type="match status" value="1"/>
</dbReference>
<dbReference type="GO" id="GO:0035312">
    <property type="term" value="F:5'-3' DNA exonuclease activity"/>
    <property type="evidence" value="ECO:0007669"/>
    <property type="project" value="TreeGrafter"/>
</dbReference>
<proteinExistence type="predicted"/>
<reference evidence="2 3" key="1">
    <citation type="submission" date="2019-04" db="EMBL/GenBank/DDBJ databases">
        <title>Genome sequencing of Clostridium botulinum Groups I-IV and Clostridium butyricum.</title>
        <authorList>
            <person name="Brunt J."/>
            <person name="Van Vliet A.H.M."/>
            <person name="Stringer S.C."/>
            <person name="Carter A.T."/>
            <person name="Peck M.W."/>
        </authorList>
    </citation>
    <scope>NUCLEOTIDE SEQUENCE [LARGE SCALE GENOMIC DNA]</scope>
    <source>
        <strain evidence="2 3">IFR 18/094</strain>
    </source>
</reference>
<dbReference type="InterPro" id="IPR052018">
    <property type="entry name" value="PHP_domain"/>
</dbReference>
<dbReference type="RefSeq" id="WP_163248428.1">
    <property type="nucleotide sequence ID" value="NZ_SXDP01000001.1"/>
</dbReference>
<dbReference type="PANTHER" id="PTHR42924:SF3">
    <property type="entry name" value="POLYMERASE_HISTIDINOL PHOSPHATASE N-TERMINAL DOMAIN-CONTAINING PROTEIN"/>
    <property type="match status" value="1"/>
</dbReference>
<organism evidence="2 3">
    <name type="scientific">Clostridium niameyense</name>
    <dbReference type="NCBI Taxonomy" id="1622073"/>
    <lineage>
        <taxon>Bacteria</taxon>
        <taxon>Bacillati</taxon>
        <taxon>Bacillota</taxon>
        <taxon>Clostridia</taxon>
        <taxon>Eubacteriales</taxon>
        <taxon>Clostridiaceae</taxon>
        <taxon>Clostridium</taxon>
    </lineage>
</organism>
<dbReference type="Gene3D" id="1.10.150.650">
    <property type="match status" value="1"/>
</dbReference>
<dbReference type="Gene3D" id="3.20.20.140">
    <property type="entry name" value="Metal-dependent hydrolases"/>
    <property type="match status" value="1"/>
</dbReference>
<evidence type="ECO:0000259" key="1">
    <source>
        <dbReference type="SMART" id="SM00481"/>
    </source>
</evidence>
<dbReference type="AlphaFoldDB" id="A0A6M0R845"/>
<dbReference type="SMART" id="SM00481">
    <property type="entry name" value="POLIIIAc"/>
    <property type="match status" value="1"/>
</dbReference>
<protein>
    <submittedName>
        <fullName evidence="2">PHP domain-containing protein</fullName>
    </submittedName>
</protein>
<name>A0A6M0R845_9CLOT</name>
<evidence type="ECO:0000313" key="3">
    <source>
        <dbReference type="Proteomes" id="UP000473885"/>
    </source>
</evidence>
<dbReference type="EMBL" id="SXDP01000001">
    <property type="protein sequence ID" value="NEZ45947.1"/>
    <property type="molecule type" value="Genomic_DNA"/>
</dbReference>
<dbReference type="CDD" id="cd07438">
    <property type="entry name" value="PHP_HisPPase_AMP"/>
    <property type="match status" value="1"/>
</dbReference>
<dbReference type="InterPro" id="IPR016195">
    <property type="entry name" value="Pol/histidinol_Pase-like"/>
</dbReference>
<gene>
    <name evidence="2" type="ORF">FDF74_01825</name>
</gene>
<dbReference type="GO" id="GO:0004534">
    <property type="term" value="F:5'-3' RNA exonuclease activity"/>
    <property type="evidence" value="ECO:0007669"/>
    <property type="project" value="TreeGrafter"/>
</dbReference>
<dbReference type="Pfam" id="PF02811">
    <property type="entry name" value="PHP"/>
    <property type="match status" value="1"/>
</dbReference>
<sequence>MYIKGDFHVHTNASDGKYSPKEIIKLAKSENLPIISITDHDTTKSLEEAIHYGEQYNVKVIPGIELSTVYNDSNVHVLGYFKDKNYNNKELKIFEKGKKECRLERAKKIVKNLYNIHNIHISFDKIVKESKGIISRPHIAKAIIDSGYNYSWEYIFKNLIGSNCKAYVPNKKLTTEDGIKLLEHSGALPVLAHPILIKNINIEKLLKLPFKGIEAVYYMNKKEDTLKFKKLASKYNKIITGGSDFHGITKTDGSHPLKIGATTLDRENINILLQKINSL</sequence>
<feature type="domain" description="Polymerase/histidinol phosphatase N-terminal" evidence="1">
    <location>
        <begin position="5"/>
        <end position="70"/>
    </location>
</feature>
<dbReference type="InterPro" id="IPR003141">
    <property type="entry name" value="Pol/His_phosphatase_N"/>
</dbReference>
<comment type="caution">
    <text evidence="2">The sequence shown here is derived from an EMBL/GenBank/DDBJ whole genome shotgun (WGS) entry which is preliminary data.</text>
</comment>
<dbReference type="InterPro" id="IPR004013">
    <property type="entry name" value="PHP_dom"/>
</dbReference>
<dbReference type="PANTHER" id="PTHR42924">
    <property type="entry name" value="EXONUCLEASE"/>
    <property type="match status" value="1"/>
</dbReference>
<keyword evidence="3" id="KW-1185">Reference proteome</keyword>